<organism evidence="2">
    <name type="scientific">Pseudogemmatithrix spongiicola</name>
    <dbReference type="NCBI Taxonomy" id="3062599"/>
    <lineage>
        <taxon>Bacteria</taxon>
        <taxon>Pseudomonadati</taxon>
        <taxon>Gemmatimonadota</taxon>
        <taxon>Gemmatimonadia</taxon>
        <taxon>Gemmatimonadales</taxon>
        <taxon>Gemmatimonadaceae</taxon>
        <taxon>Pseudogemmatithrix</taxon>
    </lineage>
</organism>
<evidence type="ECO:0000313" key="3">
    <source>
        <dbReference type="EMBL" id="WKW15811.1"/>
    </source>
</evidence>
<dbReference type="PANTHER" id="PTHR39217">
    <property type="match status" value="1"/>
</dbReference>
<dbReference type="AlphaFoldDB" id="A0AA49JVZ2"/>
<accession>A0AA49K173</accession>
<proteinExistence type="predicted"/>
<dbReference type="Proteomes" id="UP001229955">
    <property type="component" value="Chromosome"/>
</dbReference>
<dbReference type="SUPFAM" id="SSF56059">
    <property type="entry name" value="Glutathione synthetase ATP-binding domain-like"/>
    <property type="match status" value="1"/>
</dbReference>
<dbReference type="Gene3D" id="3.30.1490.20">
    <property type="entry name" value="ATP-grasp fold, A domain"/>
    <property type="match status" value="1"/>
</dbReference>
<evidence type="ECO:0000313" key="2">
    <source>
        <dbReference type="EMBL" id="WKW12904.1"/>
    </source>
</evidence>
<dbReference type="InterPro" id="IPR004218">
    <property type="entry name" value="GSHS_ATP-bd"/>
</dbReference>
<dbReference type="RefSeq" id="WP_367885771.1">
    <property type="nucleotide sequence ID" value="NZ_CP130612.1"/>
</dbReference>
<dbReference type="GO" id="GO:0004363">
    <property type="term" value="F:glutathione synthase activity"/>
    <property type="evidence" value="ECO:0007669"/>
    <property type="project" value="InterPro"/>
</dbReference>
<sequence>MPRTADIALVSERRYVGREPAADDWYLRNILHDDRLLTEALAARGLSTERVDWSDASVDWASYRLAVFRTTWDYFDRFPEFTAWLKRAERLVPFINDARTVWWNLDKHYLGDLERRGVAIVPSVYHEAASPETLPELVARCGWDEGVLKPCVSGAARHTYRVDAANAAALQETLAPVLAQEAFMYQPFVRDIQVGGERSVMVLDGVATHAVQKVPKAGDFRVQDDHGGTWSPYEPTAAEIAFAQRAIAAVDPHPQYGRVDIVRGNDGAIQLMELELIEPELWLRSKPEAAARFAAAIAAAVP</sequence>
<dbReference type="InterPro" id="IPR013815">
    <property type="entry name" value="ATP_grasp_subdomain_1"/>
</dbReference>
<evidence type="ECO:0000259" key="1">
    <source>
        <dbReference type="Pfam" id="PF02955"/>
    </source>
</evidence>
<gene>
    <name evidence="2" type="ORF">Strain138_002215</name>
    <name evidence="3" type="ORF">Strain318_002214</name>
</gene>
<dbReference type="EMBL" id="CP130613">
    <property type="protein sequence ID" value="WKW15811.1"/>
    <property type="molecule type" value="Genomic_DNA"/>
</dbReference>
<dbReference type="GO" id="GO:0005524">
    <property type="term" value="F:ATP binding"/>
    <property type="evidence" value="ECO:0007669"/>
    <property type="project" value="InterPro"/>
</dbReference>
<dbReference type="Gene3D" id="3.30.470.20">
    <property type="entry name" value="ATP-grasp fold, B domain"/>
    <property type="match status" value="1"/>
</dbReference>
<protein>
    <recommendedName>
        <fullName evidence="1">Prokaryotic glutathione synthetase ATP-binding domain-containing protein</fullName>
    </recommendedName>
</protein>
<dbReference type="PANTHER" id="PTHR39217:SF1">
    <property type="entry name" value="GLUTATHIONE SYNTHETASE"/>
    <property type="match status" value="1"/>
</dbReference>
<reference evidence="2" key="1">
    <citation type="submission" date="2023-07" db="EMBL/GenBank/DDBJ databases">
        <authorList>
            <person name="Haufschild T."/>
            <person name="Kallscheuer N."/>
            <person name="Hammer J."/>
            <person name="Kohn T."/>
            <person name="Kabuu M."/>
            <person name="Jogler M."/>
            <person name="Wohfarth N."/>
            <person name="Heuer A."/>
            <person name="Rohde M."/>
            <person name="van Teeseling M.C.F."/>
            <person name="Jogler C."/>
        </authorList>
    </citation>
    <scope>NUCLEOTIDE SEQUENCE</scope>
    <source>
        <strain evidence="2">Strain 138</strain>
        <strain evidence="3">Strain 318</strain>
    </source>
</reference>
<keyword evidence="4" id="KW-1185">Reference proteome</keyword>
<dbReference type="Pfam" id="PF02955">
    <property type="entry name" value="GSH-S_ATP"/>
    <property type="match status" value="1"/>
</dbReference>
<dbReference type="InterPro" id="IPR053191">
    <property type="entry name" value="DcsG_Biosynth_Enzyme"/>
</dbReference>
<dbReference type="Gene3D" id="3.40.50.20">
    <property type="match status" value="1"/>
</dbReference>
<dbReference type="EMBL" id="CP130612">
    <property type="protein sequence ID" value="WKW12904.1"/>
    <property type="molecule type" value="Genomic_DNA"/>
</dbReference>
<name>A0AA49JVZ2_9BACT</name>
<dbReference type="KEGG" id="pspc:Strain318_002214"/>
<evidence type="ECO:0000313" key="4">
    <source>
        <dbReference type="Proteomes" id="UP001229955"/>
    </source>
</evidence>
<accession>A0AA49JVZ2</accession>
<feature type="domain" description="Prokaryotic glutathione synthetase ATP-binding" evidence="1">
    <location>
        <begin position="147"/>
        <end position="243"/>
    </location>
</feature>